<comment type="caution">
    <text evidence="1">The sequence shown here is derived from an EMBL/GenBank/DDBJ whole genome shotgun (WGS) entry which is preliminary data.</text>
</comment>
<sequence length="142" mass="15683">MRLQHFPHLCPHHSLCFRTPASLSPWLTILTLQRGPQVMPLTQRSPPLRLLAPAQHASDAAYHPYACSSLLTCLQHPPHTGLILTLLLPPQDGTMIPPPITPAFSSLPLKILTLPQRPQDMLLRPPSTPLTPNPLCRLPSLC</sequence>
<dbReference type="EMBL" id="AVOT02097116">
    <property type="protein sequence ID" value="MBW0575848.1"/>
    <property type="molecule type" value="Genomic_DNA"/>
</dbReference>
<keyword evidence="2" id="KW-1185">Reference proteome</keyword>
<name>A0A9Q3K6T0_9BASI</name>
<evidence type="ECO:0000313" key="2">
    <source>
        <dbReference type="Proteomes" id="UP000765509"/>
    </source>
</evidence>
<dbReference type="AlphaFoldDB" id="A0A9Q3K6T0"/>
<organism evidence="1 2">
    <name type="scientific">Austropuccinia psidii MF-1</name>
    <dbReference type="NCBI Taxonomy" id="1389203"/>
    <lineage>
        <taxon>Eukaryota</taxon>
        <taxon>Fungi</taxon>
        <taxon>Dikarya</taxon>
        <taxon>Basidiomycota</taxon>
        <taxon>Pucciniomycotina</taxon>
        <taxon>Pucciniomycetes</taxon>
        <taxon>Pucciniales</taxon>
        <taxon>Sphaerophragmiaceae</taxon>
        <taxon>Austropuccinia</taxon>
    </lineage>
</organism>
<gene>
    <name evidence="1" type="ORF">O181_115563</name>
</gene>
<reference evidence="1" key="1">
    <citation type="submission" date="2021-03" db="EMBL/GenBank/DDBJ databases">
        <title>Draft genome sequence of rust myrtle Austropuccinia psidii MF-1, a brazilian biotype.</title>
        <authorList>
            <person name="Quecine M.C."/>
            <person name="Pachon D.M.R."/>
            <person name="Bonatelli M.L."/>
            <person name="Correr F.H."/>
            <person name="Franceschini L.M."/>
            <person name="Leite T.F."/>
            <person name="Margarido G.R.A."/>
            <person name="Almeida C.A."/>
            <person name="Ferrarezi J.A."/>
            <person name="Labate C.A."/>
        </authorList>
    </citation>
    <scope>NUCLEOTIDE SEQUENCE</scope>
    <source>
        <strain evidence="1">MF-1</strain>
    </source>
</reference>
<dbReference type="Proteomes" id="UP000765509">
    <property type="component" value="Unassembled WGS sequence"/>
</dbReference>
<protein>
    <submittedName>
        <fullName evidence="1">Uncharacterized protein</fullName>
    </submittedName>
</protein>
<accession>A0A9Q3K6T0</accession>
<proteinExistence type="predicted"/>
<evidence type="ECO:0000313" key="1">
    <source>
        <dbReference type="EMBL" id="MBW0575848.1"/>
    </source>
</evidence>